<evidence type="ECO:0000259" key="10">
    <source>
        <dbReference type="Pfam" id="PF00370"/>
    </source>
</evidence>
<dbReference type="PANTHER" id="PTHR43095">
    <property type="entry name" value="SUGAR KINASE"/>
    <property type="match status" value="1"/>
</dbReference>
<name>A0A497E4F3_UNCAE</name>
<dbReference type="InterPro" id="IPR000577">
    <property type="entry name" value="Carb_kinase_FGGY"/>
</dbReference>
<evidence type="ECO:0000256" key="8">
    <source>
        <dbReference type="RuleBase" id="RU003733"/>
    </source>
</evidence>
<dbReference type="EMBL" id="QMPZ01000028">
    <property type="protein sequence ID" value="RLE09810.1"/>
    <property type="molecule type" value="Genomic_DNA"/>
</dbReference>
<comment type="caution">
    <text evidence="12">The sequence shown here is derived from an EMBL/GenBank/DDBJ whole genome shotgun (WGS) entry which is preliminary data.</text>
</comment>
<keyword evidence="5 8" id="KW-0418">Kinase</keyword>
<dbReference type="GO" id="GO:0005524">
    <property type="term" value="F:ATP binding"/>
    <property type="evidence" value="ECO:0007669"/>
    <property type="project" value="UniProtKB-KW"/>
</dbReference>
<dbReference type="GO" id="GO:0004856">
    <property type="term" value="F:D-xylulokinase activity"/>
    <property type="evidence" value="ECO:0007669"/>
    <property type="project" value="UniProtKB-EC"/>
</dbReference>
<proteinExistence type="inferred from homology"/>
<dbReference type="NCBIfam" id="TIGR01312">
    <property type="entry name" value="XylB"/>
    <property type="match status" value="1"/>
</dbReference>
<dbReference type="Pfam" id="PF00370">
    <property type="entry name" value="FGGY_N"/>
    <property type="match status" value="1"/>
</dbReference>
<dbReference type="PROSITE" id="PS00445">
    <property type="entry name" value="FGGY_KINASES_2"/>
    <property type="match status" value="1"/>
</dbReference>
<evidence type="ECO:0000256" key="4">
    <source>
        <dbReference type="ARBA" id="ARBA00022741"/>
    </source>
</evidence>
<dbReference type="GO" id="GO:0005997">
    <property type="term" value="P:xylulose metabolic process"/>
    <property type="evidence" value="ECO:0007669"/>
    <property type="project" value="InterPro"/>
</dbReference>
<gene>
    <name evidence="9 12" type="primary">xylB</name>
    <name evidence="12" type="ORF">DRJ00_03230</name>
</gene>
<organism evidence="12 13">
    <name type="scientific">Aerophobetes bacterium</name>
    <dbReference type="NCBI Taxonomy" id="2030807"/>
    <lineage>
        <taxon>Bacteria</taxon>
        <taxon>Candidatus Aerophobota</taxon>
    </lineage>
</organism>
<comment type="catalytic activity">
    <reaction evidence="9">
        <text>D-xylulose + ATP = D-xylulose 5-phosphate + ADP + H(+)</text>
        <dbReference type="Rhea" id="RHEA:10964"/>
        <dbReference type="ChEBI" id="CHEBI:15378"/>
        <dbReference type="ChEBI" id="CHEBI:17140"/>
        <dbReference type="ChEBI" id="CHEBI:30616"/>
        <dbReference type="ChEBI" id="CHEBI:57737"/>
        <dbReference type="ChEBI" id="CHEBI:456216"/>
        <dbReference type="EC" id="2.7.1.17"/>
    </reaction>
</comment>
<protein>
    <recommendedName>
        <fullName evidence="9">Xylulose kinase</fullName>
        <shortName evidence="9">Xylulokinase</shortName>
        <ecNumber evidence="9">2.7.1.17</ecNumber>
    </recommendedName>
</protein>
<dbReference type="PIRSF" id="PIRSF000538">
    <property type="entry name" value="GlpK"/>
    <property type="match status" value="1"/>
</dbReference>
<dbReference type="GO" id="GO:0042732">
    <property type="term" value="P:D-xylose metabolic process"/>
    <property type="evidence" value="ECO:0007669"/>
    <property type="project" value="UniProtKB-KW"/>
</dbReference>
<accession>A0A497E4F3</accession>
<dbReference type="PANTHER" id="PTHR43095:SF5">
    <property type="entry name" value="XYLULOSE KINASE"/>
    <property type="match status" value="1"/>
</dbReference>
<evidence type="ECO:0000256" key="6">
    <source>
        <dbReference type="ARBA" id="ARBA00022840"/>
    </source>
</evidence>
<comment type="similarity">
    <text evidence="1 8">Belongs to the FGGY kinase family.</text>
</comment>
<evidence type="ECO:0000313" key="13">
    <source>
        <dbReference type="Proteomes" id="UP000279422"/>
    </source>
</evidence>
<dbReference type="InterPro" id="IPR018483">
    <property type="entry name" value="Carb_kinase_FGGY_CS"/>
</dbReference>
<evidence type="ECO:0000256" key="3">
    <source>
        <dbReference type="ARBA" id="ARBA00022679"/>
    </source>
</evidence>
<keyword evidence="7 9" id="KW-0119">Carbohydrate metabolism</keyword>
<keyword evidence="3 8" id="KW-0808">Transferase</keyword>
<evidence type="ECO:0000256" key="9">
    <source>
        <dbReference type="RuleBase" id="RU364073"/>
    </source>
</evidence>
<dbReference type="Pfam" id="PF02782">
    <property type="entry name" value="FGGY_C"/>
    <property type="match status" value="1"/>
</dbReference>
<dbReference type="InterPro" id="IPR043129">
    <property type="entry name" value="ATPase_NBD"/>
</dbReference>
<reference evidence="12 13" key="1">
    <citation type="submission" date="2018-06" db="EMBL/GenBank/DDBJ databases">
        <title>Extensive metabolic versatility and redundancy in microbially diverse, dynamic hydrothermal sediments.</title>
        <authorList>
            <person name="Dombrowski N."/>
            <person name="Teske A."/>
            <person name="Baker B.J."/>
        </authorList>
    </citation>
    <scope>NUCLEOTIDE SEQUENCE [LARGE SCALE GENOMIC DNA]</scope>
    <source>
        <strain evidence="12">B47_G16</strain>
    </source>
</reference>
<feature type="domain" description="Carbohydrate kinase FGGY C-terminal" evidence="11">
    <location>
        <begin position="289"/>
        <end position="449"/>
    </location>
</feature>
<dbReference type="Proteomes" id="UP000279422">
    <property type="component" value="Unassembled WGS sequence"/>
</dbReference>
<evidence type="ECO:0000256" key="2">
    <source>
        <dbReference type="ARBA" id="ARBA00022629"/>
    </source>
</evidence>
<feature type="domain" description="Carbohydrate kinase FGGY N-terminal" evidence="10">
    <location>
        <begin position="9"/>
        <end position="251"/>
    </location>
</feature>
<dbReference type="InterPro" id="IPR018484">
    <property type="entry name" value="FGGY_N"/>
</dbReference>
<evidence type="ECO:0000256" key="7">
    <source>
        <dbReference type="ARBA" id="ARBA00023277"/>
    </source>
</evidence>
<dbReference type="EC" id="2.7.1.17" evidence="9"/>
<sequence length="506" mass="56026">MSQASKSLLLGVDVGTSSCKVALFDLEGTLIARSSEPYTTHYAGLCVEQDPEDWWKATKKAIKNLIEKHHIDPGKVAAIGVDGQSWAALPIDRKGRALRRAMIWLDRRSEKECRWLREEVGEKVIFEKSMNRVDPAFVIPKILWIKENEPEVFARTEKFLTSNAYINYKLTGELTQDISQGYGFYSFDMRKGKWDKNLCERMGIPLKMLPDIYPCSKVIGEVTSRAAEETGLVKGVPVVAGGLDAAAATLGAGVIEPGQVQEQGGQAGGMSICMDRPFGDPKLILGYHVVPERWLLQGGTVGGGSLRWLKGILSPSKGKEKLDPFEVMSLEAEKIKPGSDGLIFLPYMAGERSPLWDSNAKGIFFGLSYDKTRAHLIRAIMEGCAFALYHNLQVAESQGIKVKTMTSVGGAARSKVWTQIKADVTNKPILIPHYTDSAPLGAAILAGIGAGIYSDFKEAVENVVKIEEHIEPRSKFHSLYCELFEIYQNIYLKLKEDFEHLARIKL</sequence>
<dbReference type="InterPro" id="IPR018485">
    <property type="entry name" value="FGGY_C"/>
</dbReference>
<dbReference type="SUPFAM" id="SSF53067">
    <property type="entry name" value="Actin-like ATPase domain"/>
    <property type="match status" value="2"/>
</dbReference>
<evidence type="ECO:0000256" key="1">
    <source>
        <dbReference type="ARBA" id="ARBA00009156"/>
    </source>
</evidence>
<keyword evidence="6 9" id="KW-0067">ATP-binding</keyword>
<dbReference type="Gene3D" id="3.30.420.40">
    <property type="match status" value="2"/>
</dbReference>
<dbReference type="CDD" id="cd07808">
    <property type="entry name" value="ASKHA_NBD_FGGY_EcXK-like"/>
    <property type="match status" value="1"/>
</dbReference>
<dbReference type="AlphaFoldDB" id="A0A497E4F3"/>
<evidence type="ECO:0000313" key="12">
    <source>
        <dbReference type="EMBL" id="RLE09810.1"/>
    </source>
</evidence>
<keyword evidence="2 9" id="KW-0859">Xylose metabolism</keyword>
<dbReference type="InterPro" id="IPR006000">
    <property type="entry name" value="Xylulokinase"/>
</dbReference>
<evidence type="ECO:0000256" key="5">
    <source>
        <dbReference type="ARBA" id="ARBA00022777"/>
    </source>
</evidence>
<evidence type="ECO:0000259" key="11">
    <source>
        <dbReference type="Pfam" id="PF02782"/>
    </source>
</evidence>
<keyword evidence="4 9" id="KW-0547">Nucleotide-binding</keyword>
<dbReference type="InterPro" id="IPR050406">
    <property type="entry name" value="FGGY_Carb_Kinase"/>
</dbReference>